<accession>A0ABY2TP09</accession>
<dbReference type="Pfam" id="PF02875">
    <property type="entry name" value="Mur_ligase_C"/>
    <property type="match status" value="1"/>
</dbReference>
<dbReference type="Gene3D" id="3.40.1390.10">
    <property type="entry name" value="MurE/MurF, N-terminal domain"/>
    <property type="match status" value="1"/>
</dbReference>
<feature type="domain" description="Mur ligase C-terminal" evidence="11">
    <location>
        <begin position="313"/>
        <end position="432"/>
    </location>
</feature>
<comment type="caution">
    <text evidence="13">The sequence shown here is derived from an EMBL/GenBank/DDBJ whole genome shotgun (WGS) entry which is preliminary data.</text>
</comment>
<keyword evidence="6 10" id="KW-0133">Cell shape</keyword>
<evidence type="ECO:0000256" key="10">
    <source>
        <dbReference type="RuleBase" id="RU004136"/>
    </source>
</evidence>
<comment type="catalytic activity">
    <reaction evidence="10">
        <text>D-alanyl-D-alanine + UDP-N-acetyl-alpha-D-muramoyl-L-alanyl-gamma-D-glutamyl-meso-2,6-diaminopimelate + ATP = UDP-N-acetyl-alpha-D-muramoyl-L-alanyl-gamma-D-glutamyl-meso-2,6-diaminopimeloyl-D-alanyl-D-alanine + ADP + phosphate + H(+)</text>
        <dbReference type="Rhea" id="RHEA:28374"/>
        <dbReference type="ChEBI" id="CHEBI:15378"/>
        <dbReference type="ChEBI" id="CHEBI:30616"/>
        <dbReference type="ChEBI" id="CHEBI:43474"/>
        <dbReference type="ChEBI" id="CHEBI:57822"/>
        <dbReference type="ChEBI" id="CHEBI:61386"/>
        <dbReference type="ChEBI" id="CHEBI:83905"/>
        <dbReference type="ChEBI" id="CHEBI:456216"/>
        <dbReference type="EC" id="6.3.2.10"/>
    </reaction>
</comment>
<evidence type="ECO:0000259" key="11">
    <source>
        <dbReference type="Pfam" id="PF02875"/>
    </source>
</evidence>
<organism evidence="13 14">
    <name type="scientific">Brachyspira catarrhinii</name>
    <dbReference type="NCBI Taxonomy" id="2528966"/>
    <lineage>
        <taxon>Bacteria</taxon>
        <taxon>Pseudomonadati</taxon>
        <taxon>Spirochaetota</taxon>
        <taxon>Spirochaetia</taxon>
        <taxon>Brachyspirales</taxon>
        <taxon>Brachyspiraceae</taxon>
        <taxon>Brachyspira</taxon>
    </lineage>
</organism>
<keyword evidence="14" id="KW-1185">Reference proteome</keyword>
<comment type="pathway">
    <text evidence="10">Cell wall biogenesis; peptidoglycan biosynthesis.</text>
</comment>
<dbReference type="EMBL" id="SJDU01000295">
    <property type="protein sequence ID" value="TKZ31738.1"/>
    <property type="molecule type" value="Genomic_DNA"/>
</dbReference>
<dbReference type="Gene3D" id="3.90.190.20">
    <property type="entry name" value="Mur ligase, C-terminal domain"/>
    <property type="match status" value="1"/>
</dbReference>
<proteinExistence type="predicted"/>
<evidence type="ECO:0000259" key="12">
    <source>
        <dbReference type="Pfam" id="PF08245"/>
    </source>
</evidence>
<evidence type="ECO:0000256" key="5">
    <source>
        <dbReference type="ARBA" id="ARBA00022840"/>
    </source>
</evidence>
<gene>
    <name evidence="13" type="primary">murF</name>
    <name evidence="13" type="ORF">EZH24_09605</name>
</gene>
<dbReference type="InterPro" id="IPR035911">
    <property type="entry name" value="MurE/MurF_N"/>
</dbReference>
<comment type="function">
    <text evidence="10">Involved in cell wall formation. Catalyzes the final step in the synthesis of UDP-N-acetylmuramoyl-pentapeptide, the precursor of murein.</text>
</comment>
<keyword evidence="8 10" id="KW-0131">Cell cycle</keyword>
<dbReference type="RefSeq" id="WP_137998937.1">
    <property type="nucleotide sequence ID" value="NZ_SJDU01000295.1"/>
</dbReference>
<evidence type="ECO:0000256" key="8">
    <source>
        <dbReference type="ARBA" id="ARBA00023306"/>
    </source>
</evidence>
<dbReference type="GO" id="GO:0016874">
    <property type="term" value="F:ligase activity"/>
    <property type="evidence" value="ECO:0007669"/>
    <property type="project" value="UniProtKB-KW"/>
</dbReference>
<reference evidence="13 14" key="1">
    <citation type="journal article" date="2019" name="Anaerobe">
        <title>Brachyspira catarrhinii sp. nov., an anaerobic intestinal spirochaete isolated from vervet monkeys may have been misidentified as Brachyspira aalborgi in previous studies.</title>
        <authorList>
            <person name="Phillips N.D."/>
            <person name="La T."/>
            <person name="Hampson D.J."/>
        </authorList>
    </citation>
    <scope>NUCLEOTIDE SEQUENCE [LARGE SCALE GENOMIC DNA]</scope>
    <source>
        <strain evidence="13 14">Z12</strain>
    </source>
</reference>
<evidence type="ECO:0000256" key="6">
    <source>
        <dbReference type="ARBA" id="ARBA00022960"/>
    </source>
</evidence>
<keyword evidence="3 10" id="KW-0132">Cell division</keyword>
<keyword evidence="2 13" id="KW-0436">Ligase</keyword>
<keyword evidence="4" id="KW-0547">Nucleotide-binding</keyword>
<dbReference type="EC" id="6.3.2.10" evidence="10"/>
<dbReference type="Proteomes" id="UP000310168">
    <property type="component" value="Unassembled WGS sequence"/>
</dbReference>
<dbReference type="SUPFAM" id="SSF53244">
    <property type="entry name" value="MurD-like peptide ligases, peptide-binding domain"/>
    <property type="match status" value="1"/>
</dbReference>
<dbReference type="InterPro" id="IPR051046">
    <property type="entry name" value="MurCDEF_CellWall_CoF430Synth"/>
</dbReference>
<evidence type="ECO:0000313" key="13">
    <source>
        <dbReference type="EMBL" id="TKZ31738.1"/>
    </source>
</evidence>
<sequence length="447" mass="51156">MGKTCLKDIIKVSKELKADYTNNIEKEENKELYISTDSREEFDNDKIFLAIKGEKFNGNNFASECYNKGCRYFILSENIKMPEDAKVFYHNDTIIFFIKLAREYRRRFDIPIIAITGSCGKTTTKELTALFLSTKYKVLKTEGNLNNEIGVPKTIFNLDDSFQIAVIEAGMNHKNELLRISEAIESNAVLINNIEAVHIAHLGSIKNIALAKSELFNNTKKNAIAIINKNSNEVNILIEEAKKKNIKIIETEIKDIIKIDNETFEYKGIVFKHNLIGDFNLSNILSAIKIAEIYNVDLKECSKILINYKSPKNRMQIKNINNCVIIKDCYNSNPSALKNMINYLSKREEKKKITVIGDMLETEPKSEFYHREIGNLINSLNNINVVIACGNYSKYIYETVNCEKYYFKKAEDSISKIKEFIKEDTAILIKASLGMNFAVIIDSLENL</sequence>
<evidence type="ECO:0000256" key="2">
    <source>
        <dbReference type="ARBA" id="ARBA00022598"/>
    </source>
</evidence>
<evidence type="ECO:0000256" key="3">
    <source>
        <dbReference type="ARBA" id="ARBA00022618"/>
    </source>
</evidence>
<dbReference type="SUPFAM" id="SSF53623">
    <property type="entry name" value="MurD-like peptide ligases, catalytic domain"/>
    <property type="match status" value="1"/>
</dbReference>
<dbReference type="InterPro" id="IPR013221">
    <property type="entry name" value="Mur_ligase_cen"/>
</dbReference>
<dbReference type="InterPro" id="IPR036565">
    <property type="entry name" value="Mur-like_cat_sf"/>
</dbReference>
<name>A0ABY2TP09_9SPIR</name>
<keyword evidence="1" id="KW-0963">Cytoplasm</keyword>
<feature type="domain" description="Mur ligase central" evidence="12">
    <location>
        <begin position="115"/>
        <end position="290"/>
    </location>
</feature>
<keyword evidence="9 10" id="KW-0961">Cell wall biogenesis/degradation</keyword>
<evidence type="ECO:0000256" key="9">
    <source>
        <dbReference type="ARBA" id="ARBA00023316"/>
    </source>
</evidence>
<dbReference type="Pfam" id="PF08245">
    <property type="entry name" value="Mur_ligase_M"/>
    <property type="match status" value="1"/>
</dbReference>
<dbReference type="PANTHER" id="PTHR43024">
    <property type="entry name" value="UDP-N-ACETYLMURAMOYL-TRIPEPTIDE--D-ALANYL-D-ALANINE LIGASE"/>
    <property type="match status" value="1"/>
</dbReference>
<dbReference type="NCBIfam" id="TIGR01143">
    <property type="entry name" value="murF"/>
    <property type="match status" value="1"/>
</dbReference>
<evidence type="ECO:0000256" key="1">
    <source>
        <dbReference type="ARBA" id="ARBA00022490"/>
    </source>
</evidence>
<protein>
    <recommendedName>
        <fullName evidence="10">UDP-N-acetylmuramoyl-tripeptide--D-alanyl-D-alanine ligase</fullName>
        <ecNumber evidence="10">6.3.2.10</ecNumber>
    </recommendedName>
</protein>
<comment type="subcellular location">
    <subcellularLocation>
        <location evidence="10">Cytoplasm</location>
    </subcellularLocation>
</comment>
<keyword evidence="7 10" id="KW-0573">Peptidoglycan synthesis</keyword>
<dbReference type="InterPro" id="IPR005863">
    <property type="entry name" value="UDP-N-AcMur_synth"/>
</dbReference>
<dbReference type="Gene3D" id="3.40.1190.10">
    <property type="entry name" value="Mur-like, catalytic domain"/>
    <property type="match status" value="1"/>
</dbReference>
<evidence type="ECO:0000313" key="14">
    <source>
        <dbReference type="Proteomes" id="UP000310168"/>
    </source>
</evidence>
<evidence type="ECO:0000256" key="7">
    <source>
        <dbReference type="ARBA" id="ARBA00022984"/>
    </source>
</evidence>
<dbReference type="InterPro" id="IPR004101">
    <property type="entry name" value="Mur_ligase_C"/>
</dbReference>
<dbReference type="InterPro" id="IPR036615">
    <property type="entry name" value="Mur_ligase_C_dom_sf"/>
</dbReference>
<dbReference type="PANTHER" id="PTHR43024:SF1">
    <property type="entry name" value="UDP-N-ACETYLMURAMOYL-TRIPEPTIDE--D-ALANYL-D-ALANINE LIGASE"/>
    <property type="match status" value="1"/>
</dbReference>
<dbReference type="SUPFAM" id="SSF63418">
    <property type="entry name" value="MurE/MurF N-terminal domain"/>
    <property type="match status" value="1"/>
</dbReference>
<keyword evidence="5" id="KW-0067">ATP-binding</keyword>
<evidence type="ECO:0000256" key="4">
    <source>
        <dbReference type="ARBA" id="ARBA00022741"/>
    </source>
</evidence>